<protein>
    <submittedName>
        <fullName evidence="2">Uncharacterized protein</fullName>
    </submittedName>
</protein>
<reference evidence="2" key="1">
    <citation type="journal article" date="2020" name="Stud. Mycol.">
        <title>101 Dothideomycetes genomes: a test case for predicting lifestyles and emergence of pathogens.</title>
        <authorList>
            <person name="Haridas S."/>
            <person name="Albert R."/>
            <person name="Binder M."/>
            <person name="Bloem J."/>
            <person name="Labutti K."/>
            <person name="Salamov A."/>
            <person name="Andreopoulos B."/>
            <person name="Baker S."/>
            <person name="Barry K."/>
            <person name="Bills G."/>
            <person name="Bluhm B."/>
            <person name="Cannon C."/>
            <person name="Castanera R."/>
            <person name="Culley D."/>
            <person name="Daum C."/>
            <person name="Ezra D."/>
            <person name="Gonzalez J."/>
            <person name="Henrissat B."/>
            <person name="Kuo A."/>
            <person name="Liang C."/>
            <person name="Lipzen A."/>
            <person name="Lutzoni F."/>
            <person name="Magnuson J."/>
            <person name="Mondo S."/>
            <person name="Nolan M."/>
            <person name="Ohm R."/>
            <person name="Pangilinan J."/>
            <person name="Park H.-J."/>
            <person name="Ramirez L."/>
            <person name="Alfaro M."/>
            <person name="Sun H."/>
            <person name="Tritt A."/>
            <person name="Yoshinaga Y."/>
            <person name="Zwiers L.-H."/>
            <person name="Turgeon B."/>
            <person name="Goodwin S."/>
            <person name="Spatafora J."/>
            <person name="Crous P."/>
            <person name="Grigoriev I."/>
        </authorList>
    </citation>
    <scope>NUCLEOTIDE SEQUENCE</scope>
    <source>
        <strain evidence="2">CBS 175.79</strain>
    </source>
</reference>
<feature type="transmembrane region" description="Helical" evidence="1">
    <location>
        <begin position="56"/>
        <end position="77"/>
    </location>
</feature>
<evidence type="ECO:0000313" key="3">
    <source>
        <dbReference type="Proteomes" id="UP000799778"/>
    </source>
</evidence>
<dbReference type="RefSeq" id="XP_033377555.1">
    <property type="nucleotide sequence ID" value="XM_033534706.1"/>
</dbReference>
<dbReference type="AlphaFoldDB" id="A0A6A5X8H2"/>
<evidence type="ECO:0000313" key="2">
    <source>
        <dbReference type="EMBL" id="KAF2009216.1"/>
    </source>
</evidence>
<keyword evidence="1" id="KW-1133">Transmembrane helix</keyword>
<name>A0A6A5X8H2_9PLEO</name>
<dbReference type="Proteomes" id="UP000799778">
    <property type="component" value="Unassembled WGS sequence"/>
</dbReference>
<keyword evidence="1" id="KW-0812">Transmembrane</keyword>
<keyword evidence="1" id="KW-0472">Membrane</keyword>
<keyword evidence="3" id="KW-1185">Reference proteome</keyword>
<sequence length="101" mass="11087">MQPACTHRSSVRLRCRGTAKCRKEGVGRVEMTGSPCGPEQSIGLEGSNPRSWSRGVVSLTCFFILNYIVFFLCTAVGPSSANKNLGTRLICYDRIDRLDSV</sequence>
<gene>
    <name evidence="2" type="ORF">BU24DRAFT_84981</name>
</gene>
<accession>A0A6A5X8H2</accession>
<dbReference type="EMBL" id="ML978079">
    <property type="protein sequence ID" value="KAF2009216.1"/>
    <property type="molecule type" value="Genomic_DNA"/>
</dbReference>
<proteinExistence type="predicted"/>
<dbReference type="GeneID" id="54292103"/>
<organism evidence="2 3">
    <name type="scientific">Aaosphaeria arxii CBS 175.79</name>
    <dbReference type="NCBI Taxonomy" id="1450172"/>
    <lineage>
        <taxon>Eukaryota</taxon>
        <taxon>Fungi</taxon>
        <taxon>Dikarya</taxon>
        <taxon>Ascomycota</taxon>
        <taxon>Pezizomycotina</taxon>
        <taxon>Dothideomycetes</taxon>
        <taxon>Pleosporomycetidae</taxon>
        <taxon>Pleosporales</taxon>
        <taxon>Pleosporales incertae sedis</taxon>
        <taxon>Aaosphaeria</taxon>
    </lineage>
</organism>
<evidence type="ECO:0000256" key="1">
    <source>
        <dbReference type="SAM" id="Phobius"/>
    </source>
</evidence>